<dbReference type="InterPro" id="IPR002347">
    <property type="entry name" value="SDR_fam"/>
</dbReference>
<dbReference type="EMBL" id="DS995905">
    <property type="protein sequence ID" value="EEA19809.1"/>
    <property type="molecule type" value="Genomic_DNA"/>
</dbReference>
<gene>
    <name evidence="4" type="ORF">PMAA_005770</name>
</gene>
<sequence>MIFSSPTSSLLKDHIHNGSQNNHRHWRFTRYTSCPHFYGPKILIRTGLGLAISKYLLTTTPPNNIIALARSVEPLQALKNQFPDNVEYIAGDLTDQTIGARAVELALTKFGGHLDGLVLNHGILGQVSVIGKADAELWKHGFDVNLFSLVAFTTAALPALRKSHGKIIFTSSGAATSATTGWACYGATKAALNYFALALSQEEPDVTSIALRPGMVDTEMQREIREDHAKKGELPPGALTRYEEAYRDGKLLKPEQPGNVMARLVLDAPKELSGRFISWNDKDLAAFQD</sequence>
<evidence type="ECO:0000313" key="5">
    <source>
        <dbReference type="Proteomes" id="UP000001294"/>
    </source>
</evidence>
<dbReference type="SUPFAM" id="SSF51735">
    <property type="entry name" value="NAD(P)-binding Rossmann-fold domains"/>
    <property type="match status" value="1"/>
</dbReference>
<dbReference type="Proteomes" id="UP000001294">
    <property type="component" value="Unassembled WGS sequence"/>
</dbReference>
<name>B6QTR6_TALMQ</name>
<evidence type="ECO:0000256" key="3">
    <source>
        <dbReference type="ARBA" id="ARBA00023002"/>
    </source>
</evidence>
<dbReference type="Pfam" id="PF00106">
    <property type="entry name" value="adh_short"/>
    <property type="match status" value="1"/>
</dbReference>
<dbReference type="VEuPathDB" id="FungiDB:PMAA_005770"/>
<keyword evidence="2" id="KW-0521">NADP</keyword>
<dbReference type="PROSITE" id="PS00061">
    <property type="entry name" value="ADH_SHORT"/>
    <property type="match status" value="1"/>
</dbReference>
<dbReference type="Gene3D" id="3.40.50.720">
    <property type="entry name" value="NAD(P)-binding Rossmann-like Domain"/>
    <property type="match status" value="1"/>
</dbReference>
<dbReference type="PRINTS" id="PR00081">
    <property type="entry name" value="GDHRDH"/>
</dbReference>
<dbReference type="PANTHER" id="PTHR43008">
    <property type="entry name" value="BENZIL REDUCTASE"/>
    <property type="match status" value="1"/>
</dbReference>
<evidence type="ECO:0000256" key="2">
    <source>
        <dbReference type="ARBA" id="ARBA00022857"/>
    </source>
</evidence>
<dbReference type="FunFam" id="3.40.50.720:FF:000281">
    <property type="entry name" value="Uncharacterized oxidoreductase YIR035C"/>
    <property type="match status" value="1"/>
</dbReference>
<comment type="similarity">
    <text evidence="1">Belongs to the short-chain dehydrogenases/reductases (SDR) family.</text>
</comment>
<keyword evidence="5" id="KW-1185">Reference proteome</keyword>
<proteinExistence type="inferred from homology"/>
<dbReference type="PhylomeDB" id="B6QTR6"/>
<accession>B6QTR6</accession>
<dbReference type="GO" id="GO:0050664">
    <property type="term" value="F:oxidoreductase activity, acting on NAD(P)H, oxygen as acceptor"/>
    <property type="evidence" value="ECO:0007669"/>
    <property type="project" value="TreeGrafter"/>
</dbReference>
<dbReference type="PANTHER" id="PTHR43008:SF8">
    <property type="entry name" value="BENZIL REDUCTASE ((S)-BENZOIN FORMING) IRC24"/>
    <property type="match status" value="1"/>
</dbReference>
<dbReference type="AlphaFoldDB" id="B6QTR6"/>
<dbReference type="InterPro" id="IPR036291">
    <property type="entry name" value="NAD(P)-bd_dom_sf"/>
</dbReference>
<dbReference type="CDD" id="cd05367">
    <property type="entry name" value="SPR-like_SDR_c"/>
    <property type="match status" value="1"/>
</dbReference>
<reference evidence="5" key="1">
    <citation type="journal article" date="2015" name="Genome Announc.">
        <title>Genome sequence of the AIDS-associated pathogen Penicillium marneffei (ATCC18224) and its near taxonomic relative Talaromyces stipitatus (ATCC10500).</title>
        <authorList>
            <person name="Nierman W.C."/>
            <person name="Fedorova-Abrams N.D."/>
            <person name="Andrianopoulos A."/>
        </authorList>
    </citation>
    <scope>NUCLEOTIDE SEQUENCE [LARGE SCALE GENOMIC DNA]</scope>
    <source>
        <strain evidence="5">ATCC 18224 / CBS 334.59 / QM 7333</strain>
    </source>
</reference>
<dbReference type="OrthoDB" id="153074at2759"/>
<evidence type="ECO:0000256" key="1">
    <source>
        <dbReference type="ARBA" id="ARBA00006484"/>
    </source>
</evidence>
<protein>
    <submittedName>
        <fullName evidence="4">Short-chain dehydrogenase, putative</fullName>
    </submittedName>
</protein>
<keyword evidence="3" id="KW-0560">Oxidoreductase</keyword>
<evidence type="ECO:0000313" key="4">
    <source>
        <dbReference type="EMBL" id="EEA19809.1"/>
    </source>
</evidence>
<dbReference type="InterPro" id="IPR020904">
    <property type="entry name" value="Sc_DH/Rdtase_CS"/>
</dbReference>
<organism evidence="4 5">
    <name type="scientific">Talaromyces marneffei (strain ATCC 18224 / CBS 334.59 / QM 7333)</name>
    <name type="common">Penicillium marneffei</name>
    <dbReference type="NCBI Taxonomy" id="441960"/>
    <lineage>
        <taxon>Eukaryota</taxon>
        <taxon>Fungi</taxon>
        <taxon>Dikarya</taxon>
        <taxon>Ascomycota</taxon>
        <taxon>Pezizomycotina</taxon>
        <taxon>Eurotiomycetes</taxon>
        <taxon>Eurotiomycetidae</taxon>
        <taxon>Eurotiales</taxon>
        <taxon>Trichocomaceae</taxon>
        <taxon>Talaromyces</taxon>
        <taxon>Talaromyces sect. Talaromyces</taxon>
    </lineage>
</organism>